<gene>
    <name evidence="1" type="ORF">ES288_A05G160100v1</name>
</gene>
<accession>A0A5D2GGG0</accession>
<dbReference type="AlphaFoldDB" id="A0A5D2GGG0"/>
<dbReference type="Proteomes" id="UP000323506">
    <property type="component" value="Chromosome A05"/>
</dbReference>
<reference evidence="1 2" key="1">
    <citation type="submission" date="2019-06" db="EMBL/GenBank/DDBJ databases">
        <title>WGS assembly of Gossypium darwinii.</title>
        <authorList>
            <person name="Chen Z.J."/>
            <person name="Sreedasyam A."/>
            <person name="Ando A."/>
            <person name="Song Q."/>
            <person name="De L."/>
            <person name="Hulse-Kemp A."/>
            <person name="Ding M."/>
            <person name="Ye W."/>
            <person name="Kirkbride R."/>
            <person name="Jenkins J."/>
            <person name="Plott C."/>
            <person name="Lovell J."/>
            <person name="Lin Y.-M."/>
            <person name="Vaughn R."/>
            <person name="Liu B."/>
            <person name="Li W."/>
            <person name="Simpson S."/>
            <person name="Scheffler B."/>
            <person name="Saski C."/>
            <person name="Grover C."/>
            <person name="Hu G."/>
            <person name="Conover J."/>
            <person name="Carlson J."/>
            <person name="Shu S."/>
            <person name="Boston L."/>
            <person name="Williams M."/>
            <person name="Peterson D."/>
            <person name="Mcgee K."/>
            <person name="Jones D."/>
            <person name="Wendel J."/>
            <person name="Stelly D."/>
            <person name="Grimwood J."/>
            <person name="Schmutz J."/>
        </authorList>
    </citation>
    <scope>NUCLEOTIDE SEQUENCE [LARGE SCALE GENOMIC DNA]</scope>
    <source>
        <strain evidence="1">1808015.09</strain>
    </source>
</reference>
<name>A0A5D2GGG0_GOSDA</name>
<protein>
    <submittedName>
        <fullName evidence="1">Uncharacterized protein</fullName>
    </submittedName>
</protein>
<keyword evidence="2" id="KW-1185">Reference proteome</keyword>
<organism evidence="1 2">
    <name type="scientific">Gossypium darwinii</name>
    <name type="common">Darwin's cotton</name>
    <name type="synonym">Gossypium barbadense var. darwinii</name>
    <dbReference type="NCBI Taxonomy" id="34276"/>
    <lineage>
        <taxon>Eukaryota</taxon>
        <taxon>Viridiplantae</taxon>
        <taxon>Streptophyta</taxon>
        <taxon>Embryophyta</taxon>
        <taxon>Tracheophyta</taxon>
        <taxon>Spermatophyta</taxon>
        <taxon>Magnoliopsida</taxon>
        <taxon>eudicotyledons</taxon>
        <taxon>Gunneridae</taxon>
        <taxon>Pentapetalae</taxon>
        <taxon>rosids</taxon>
        <taxon>malvids</taxon>
        <taxon>Malvales</taxon>
        <taxon>Malvaceae</taxon>
        <taxon>Malvoideae</taxon>
        <taxon>Gossypium</taxon>
    </lineage>
</organism>
<dbReference type="EMBL" id="CM017692">
    <property type="protein sequence ID" value="TYH17022.1"/>
    <property type="molecule type" value="Genomic_DNA"/>
</dbReference>
<evidence type="ECO:0000313" key="2">
    <source>
        <dbReference type="Proteomes" id="UP000323506"/>
    </source>
</evidence>
<evidence type="ECO:0000313" key="1">
    <source>
        <dbReference type="EMBL" id="TYH17022.1"/>
    </source>
</evidence>
<sequence>MSLIIVPITDLSVDVVWHFFIIVLEFPMTLTDCMPIRSLTLWLLNMHILLLQTGRRRCCGGSTLRPEVHPSGSKPPDLSLLEVAIIKSCIKLNRYSRLTTKHNRKVDIVRRCLS</sequence>
<proteinExistence type="predicted"/>